<keyword evidence="1" id="KW-0472">Membrane</keyword>
<reference evidence="2" key="1">
    <citation type="submission" date="2018-05" db="EMBL/GenBank/DDBJ databases">
        <authorList>
            <person name="Lanie J.A."/>
            <person name="Ng W.-L."/>
            <person name="Kazmierczak K.M."/>
            <person name="Andrzejewski T.M."/>
            <person name="Davidsen T.M."/>
            <person name="Wayne K.J."/>
            <person name="Tettelin H."/>
            <person name="Glass J.I."/>
            <person name="Rusch D."/>
            <person name="Podicherti R."/>
            <person name="Tsui H.-C.T."/>
            <person name="Winkler M.E."/>
        </authorList>
    </citation>
    <scope>NUCLEOTIDE SEQUENCE</scope>
</reference>
<sequence length="328" mass="33939">MTDLIDKPVEAAKDIYSLGKGQLQESTLYAGVLGLGAASLLGMTFIMLPFEKLPYGKFIRTASLVLGGAALVGWSRSQDADVKAAGTMAGTVMAAAGMIKAAADLGVIRIPGAKTVSGLVGSGGTGSFGAEAEDTALMDDRNVIGQDGATYDTRPIAEPGDDPALYNDELTEGVEAWVGRYAPQESDPVDSVVEGSTMAGTITQNFGAEQQSSGWFNPNRDLKMNEFVDATDAMAQGKMDDNSNPFVASVHPVSPAYQPPVWYAEDEMMVPASLPTLNAATIGGLPDVLGSYIVPGSSGNAFLDSVAMSSAGGSGHGVIQNYGAEVFY</sequence>
<accession>A0A381YEZ0</accession>
<evidence type="ECO:0000256" key="1">
    <source>
        <dbReference type="SAM" id="Phobius"/>
    </source>
</evidence>
<keyword evidence="1" id="KW-0812">Transmembrane</keyword>
<evidence type="ECO:0000313" key="2">
    <source>
        <dbReference type="EMBL" id="SVA75628.1"/>
    </source>
</evidence>
<organism evidence="2">
    <name type="scientific">marine metagenome</name>
    <dbReference type="NCBI Taxonomy" id="408172"/>
    <lineage>
        <taxon>unclassified sequences</taxon>
        <taxon>metagenomes</taxon>
        <taxon>ecological metagenomes</taxon>
    </lineage>
</organism>
<dbReference type="EMBL" id="UINC01018086">
    <property type="protein sequence ID" value="SVA75628.1"/>
    <property type="molecule type" value="Genomic_DNA"/>
</dbReference>
<dbReference type="AlphaFoldDB" id="A0A381YEZ0"/>
<name>A0A381YEZ0_9ZZZZ</name>
<gene>
    <name evidence="2" type="ORF">METZ01_LOCUS128482</name>
</gene>
<feature type="transmembrane region" description="Helical" evidence="1">
    <location>
        <begin position="28"/>
        <end position="50"/>
    </location>
</feature>
<keyword evidence="1" id="KW-1133">Transmembrane helix</keyword>
<protein>
    <submittedName>
        <fullName evidence="2">Uncharacterized protein</fullName>
    </submittedName>
</protein>
<proteinExistence type="predicted"/>